<keyword evidence="2 8" id="KW-0863">Zinc-finger</keyword>
<accession>A0A4S8JW53</accession>
<keyword evidence="3 9" id="KW-0862">Zinc</keyword>
<evidence type="ECO:0000256" key="1">
    <source>
        <dbReference type="ARBA" id="ARBA00022723"/>
    </source>
</evidence>
<feature type="domain" description="Dof-type" evidence="10">
    <location>
        <begin position="120"/>
        <end position="174"/>
    </location>
</feature>
<dbReference type="PROSITE" id="PS01361">
    <property type="entry name" value="ZF_DOF_1"/>
    <property type="match status" value="1"/>
</dbReference>
<evidence type="ECO:0000313" key="12">
    <source>
        <dbReference type="Proteomes" id="UP000317650"/>
    </source>
</evidence>
<evidence type="ECO:0000256" key="5">
    <source>
        <dbReference type="ARBA" id="ARBA00023125"/>
    </source>
</evidence>
<reference evidence="11 12" key="1">
    <citation type="journal article" date="2019" name="Nat. Plants">
        <title>Genome sequencing of Musa balbisiana reveals subgenome evolution and function divergence in polyploid bananas.</title>
        <authorList>
            <person name="Yao X."/>
        </authorList>
    </citation>
    <scope>NUCLEOTIDE SEQUENCE [LARGE SCALE GENOMIC DNA]</scope>
    <source>
        <strain evidence="12">cv. DH-PKW</strain>
        <tissue evidence="11">Leaves</tissue>
    </source>
</reference>
<gene>
    <name evidence="11" type="ORF">C4D60_Mb05t14630</name>
</gene>
<dbReference type="Pfam" id="PF02701">
    <property type="entry name" value="Zn_ribbon_Dof"/>
    <property type="match status" value="1"/>
</dbReference>
<protein>
    <recommendedName>
        <fullName evidence="9">Dof zinc finger protein</fullName>
    </recommendedName>
</protein>
<dbReference type="GO" id="GO:0005634">
    <property type="term" value="C:nucleus"/>
    <property type="evidence" value="ECO:0007669"/>
    <property type="project" value="UniProtKB-SubCell"/>
</dbReference>
<keyword evidence="12" id="KW-1185">Reference proteome</keyword>
<evidence type="ECO:0000256" key="6">
    <source>
        <dbReference type="ARBA" id="ARBA00023163"/>
    </source>
</evidence>
<evidence type="ECO:0000313" key="11">
    <source>
        <dbReference type="EMBL" id="THU66482.1"/>
    </source>
</evidence>
<keyword evidence="1 9" id="KW-0479">Metal-binding</keyword>
<dbReference type="GO" id="GO:0003700">
    <property type="term" value="F:DNA-binding transcription factor activity"/>
    <property type="evidence" value="ECO:0007669"/>
    <property type="project" value="UniProtKB-UniRule"/>
</dbReference>
<evidence type="ECO:0000256" key="2">
    <source>
        <dbReference type="ARBA" id="ARBA00022771"/>
    </source>
</evidence>
<evidence type="ECO:0000256" key="3">
    <source>
        <dbReference type="ARBA" id="ARBA00022833"/>
    </source>
</evidence>
<dbReference type="InterPro" id="IPR045174">
    <property type="entry name" value="Dof"/>
</dbReference>
<evidence type="ECO:0000256" key="8">
    <source>
        <dbReference type="PROSITE-ProRule" id="PRU00071"/>
    </source>
</evidence>
<dbReference type="EMBL" id="PYDT01000003">
    <property type="protein sequence ID" value="THU66482.1"/>
    <property type="molecule type" value="Genomic_DNA"/>
</dbReference>
<keyword evidence="7 8" id="KW-0539">Nucleus</keyword>
<evidence type="ECO:0000256" key="7">
    <source>
        <dbReference type="ARBA" id="ARBA00023242"/>
    </source>
</evidence>
<keyword evidence="4 9" id="KW-0805">Transcription regulation</keyword>
<evidence type="ECO:0000256" key="9">
    <source>
        <dbReference type="RuleBase" id="RU369094"/>
    </source>
</evidence>
<sequence>MASLHAHEVGPNQRVFHHDAACVLVSLACTCRGPVDTCDAPDPVRLPAHLLPPPLLPALRWCLGLSVNLCMDANQWPEGIGLVKPMEEFASSTITTSSTCTTTRPQATERRPRPQKEQALNCPRCNSTNTKFCYYNNYSLTQPRYFCKTCRRYWTEGGSLRNVPVGGGSRKSKRASISSAATTNSSSITAAIATASAPKKIHADLIPPYISLSTTSEAPKFHDGQDLNLAFRQQSLRQYSDYPDIESSTANNSSNAYAAAGSLSATELLKSGMTARGLGPFMPMLMPMPEYPTGFGLQEFRPPTLNFPLHGIGEGGSSAGYGSLPGVGENTGTKLPFPLEDLKPVVPSNNVASQFEQNRGQGGDPQGFWNGIIGGGSW</sequence>
<comment type="subcellular location">
    <subcellularLocation>
        <location evidence="8 9">Nucleus</location>
    </subcellularLocation>
</comment>
<dbReference type="PROSITE" id="PS50884">
    <property type="entry name" value="ZF_DOF_2"/>
    <property type="match status" value="1"/>
</dbReference>
<evidence type="ECO:0000259" key="10">
    <source>
        <dbReference type="PROSITE" id="PS50884"/>
    </source>
</evidence>
<dbReference type="PANTHER" id="PTHR31992:SF316">
    <property type="entry name" value="DOF ZINC FINGER PROTEIN DOF1.2"/>
    <property type="match status" value="1"/>
</dbReference>
<evidence type="ECO:0000256" key="4">
    <source>
        <dbReference type="ARBA" id="ARBA00023015"/>
    </source>
</evidence>
<keyword evidence="5 8" id="KW-0238">DNA-binding</keyword>
<dbReference type="AlphaFoldDB" id="A0A4S8JW53"/>
<proteinExistence type="predicted"/>
<dbReference type="PANTHER" id="PTHR31992">
    <property type="entry name" value="DOF ZINC FINGER PROTEIN DOF1.4-RELATED"/>
    <property type="match status" value="1"/>
</dbReference>
<comment type="caution">
    <text evidence="11">The sequence shown here is derived from an EMBL/GenBank/DDBJ whole genome shotgun (WGS) entry which is preliminary data.</text>
</comment>
<dbReference type="InterPro" id="IPR003851">
    <property type="entry name" value="Znf_Dof"/>
</dbReference>
<comment type="function">
    <text evidence="9">Transcription factor that binds specifically to a 5'-AA[AG]G-3' consensus core sequence.</text>
</comment>
<keyword evidence="6 9" id="KW-0804">Transcription</keyword>
<dbReference type="GO" id="GO:0003677">
    <property type="term" value="F:DNA binding"/>
    <property type="evidence" value="ECO:0007669"/>
    <property type="project" value="UniProtKB-UniRule"/>
</dbReference>
<name>A0A4S8JW53_MUSBA</name>
<dbReference type="GO" id="GO:0008270">
    <property type="term" value="F:zinc ion binding"/>
    <property type="evidence" value="ECO:0007669"/>
    <property type="project" value="UniProtKB-KW"/>
</dbReference>
<dbReference type="Proteomes" id="UP000317650">
    <property type="component" value="Chromosome 5"/>
</dbReference>
<organism evidence="11 12">
    <name type="scientific">Musa balbisiana</name>
    <name type="common">Banana</name>
    <dbReference type="NCBI Taxonomy" id="52838"/>
    <lineage>
        <taxon>Eukaryota</taxon>
        <taxon>Viridiplantae</taxon>
        <taxon>Streptophyta</taxon>
        <taxon>Embryophyta</taxon>
        <taxon>Tracheophyta</taxon>
        <taxon>Spermatophyta</taxon>
        <taxon>Magnoliopsida</taxon>
        <taxon>Liliopsida</taxon>
        <taxon>Zingiberales</taxon>
        <taxon>Musaceae</taxon>
        <taxon>Musa</taxon>
    </lineage>
</organism>